<gene>
    <name evidence="3" type="ORF">CPter291_2032</name>
    <name evidence="2" type="ORF">CPter91_3339</name>
</gene>
<dbReference type="InterPro" id="IPR052909">
    <property type="entry name" value="Transposase_6_like"/>
</dbReference>
<dbReference type="EMBL" id="CP013236">
    <property type="protein sequence ID" value="AMP14297.1"/>
    <property type="molecule type" value="Genomic_DNA"/>
</dbReference>
<dbReference type="RefSeq" id="WP_061941740.1">
    <property type="nucleotide sequence ID" value="NZ_CP013234.1"/>
</dbReference>
<evidence type="ECO:0000259" key="1">
    <source>
        <dbReference type="Pfam" id="PF13340"/>
    </source>
</evidence>
<sequence length="158" mass="18614">MVNQVQKQEIKLRDDQWQKLEPLLTGKPNDPGARAKNNRLFIEAVLWIVLNKSLWRHLPQQFGNSSTVYMRFRRWTECDFWRQLTRSKLGDETLVQMLEQIAEYGDLYTQRIEQRLVRKAQKTIYKSAISAAKAIKPVRRAQFAADESTLHWVGLVTQ</sequence>
<dbReference type="PANTHER" id="PTHR46637:SF1">
    <property type="entry name" value="BLL5188 PROTEIN"/>
    <property type="match status" value="1"/>
</dbReference>
<reference evidence="4 5" key="1">
    <citation type="submission" date="2015-11" db="EMBL/GenBank/DDBJ databases">
        <title>Exploring the genomic traits of fungus-feeding bacterial genus Collimonas.</title>
        <authorList>
            <person name="Song C."/>
            <person name="Schmidt R."/>
            <person name="de Jager V."/>
            <person name="Krzyzanowska D."/>
            <person name="Jongedijk E."/>
            <person name="Cankar K."/>
            <person name="Beekwilder J."/>
            <person name="van Veen A."/>
            <person name="de Boer W."/>
            <person name="van Veen J.A."/>
            <person name="Garbeva P."/>
        </authorList>
    </citation>
    <scope>NUCLEOTIDE SEQUENCE [LARGE SCALE GENOMIC DNA]</scope>
    <source>
        <strain evidence="3 5">Ter291</strain>
        <strain evidence="2 4">Ter91</strain>
    </source>
</reference>
<feature type="domain" description="Insertion element IS402-like" evidence="1">
    <location>
        <begin position="12"/>
        <end position="84"/>
    </location>
</feature>
<dbReference type="Proteomes" id="UP000074561">
    <property type="component" value="Chromosome"/>
</dbReference>
<evidence type="ECO:0000313" key="3">
    <source>
        <dbReference type="EMBL" id="AMP14297.1"/>
    </source>
</evidence>
<dbReference type="PATRIC" id="fig|279113.10.peg.2033"/>
<dbReference type="OrthoDB" id="9777326at2"/>
<proteinExistence type="predicted"/>
<dbReference type="Proteomes" id="UP000074914">
    <property type="component" value="Chromosome"/>
</dbReference>
<evidence type="ECO:0000313" key="4">
    <source>
        <dbReference type="Proteomes" id="UP000074561"/>
    </source>
</evidence>
<protein>
    <recommendedName>
        <fullName evidence="1">Insertion element IS402-like domain-containing protein</fullName>
    </recommendedName>
</protein>
<dbReference type="EMBL" id="CP013234">
    <property type="protein sequence ID" value="AMP05665.1"/>
    <property type="molecule type" value="Genomic_DNA"/>
</dbReference>
<dbReference type="KEGG" id="cpra:CPter91_3339"/>
<dbReference type="Pfam" id="PF13340">
    <property type="entry name" value="DUF4096"/>
    <property type="match status" value="1"/>
</dbReference>
<dbReference type="AlphaFoldDB" id="A0A127QWR1"/>
<evidence type="ECO:0000313" key="5">
    <source>
        <dbReference type="Proteomes" id="UP000074914"/>
    </source>
</evidence>
<organism evidence="2 4">
    <name type="scientific">Collimonas pratensis</name>
    <dbReference type="NCBI Taxonomy" id="279113"/>
    <lineage>
        <taxon>Bacteria</taxon>
        <taxon>Pseudomonadati</taxon>
        <taxon>Pseudomonadota</taxon>
        <taxon>Betaproteobacteria</taxon>
        <taxon>Burkholderiales</taxon>
        <taxon>Oxalobacteraceae</taxon>
        <taxon>Collimonas</taxon>
    </lineage>
</organism>
<keyword evidence="5" id="KW-1185">Reference proteome</keyword>
<dbReference type="InterPro" id="IPR025161">
    <property type="entry name" value="IS402-like_dom"/>
</dbReference>
<accession>A0A127QWR1</accession>
<evidence type="ECO:0000313" key="2">
    <source>
        <dbReference type="EMBL" id="AMP05665.1"/>
    </source>
</evidence>
<dbReference type="PANTHER" id="PTHR46637">
    <property type="entry name" value="TIS1421-TRANSPOSASE PROTEIN A"/>
    <property type="match status" value="1"/>
</dbReference>
<name>A0A127QWR1_9BURK</name>